<reference evidence="3 4" key="1">
    <citation type="submission" date="2013-07" db="EMBL/GenBank/DDBJ databases">
        <title>The Genome Sequence of Kwoniella mangroviensis CBS10435.</title>
        <authorList>
            <consortium name="The Broad Institute Genome Sequencing Platform"/>
            <person name="Cuomo C."/>
            <person name="Litvintseva A."/>
            <person name="Chen Y."/>
            <person name="Heitman J."/>
            <person name="Sun S."/>
            <person name="Springer D."/>
            <person name="Dromer F."/>
            <person name="Young S.K."/>
            <person name="Zeng Q."/>
            <person name="Gargeya S."/>
            <person name="Fitzgerald M."/>
            <person name="Abouelleil A."/>
            <person name="Alvarado L."/>
            <person name="Berlin A.M."/>
            <person name="Chapman S.B."/>
            <person name="Dewar J."/>
            <person name="Goldberg J."/>
            <person name="Griggs A."/>
            <person name="Gujja S."/>
            <person name="Hansen M."/>
            <person name="Howarth C."/>
            <person name="Imamovic A."/>
            <person name="Larimer J."/>
            <person name="McCowan C."/>
            <person name="Murphy C."/>
            <person name="Pearson M."/>
            <person name="Priest M."/>
            <person name="Roberts A."/>
            <person name="Saif S."/>
            <person name="Shea T."/>
            <person name="Sykes S."/>
            <person name="Wortman J."/>
            <person name="Nusbaum C."/>
            <person name="Birren B."/>
        </authorList>
    </citation>
    <scope>NUCLEOTIDE SEQUENCE [LARGE SCALE GENOMIC DNA]</scope>
    <source>
        <strain evidence="3 4">CBS 10435</strain>
    </source>
</reference>
<dbReference type="OrthoDB" id="10484624at2759"/>
<dbReference type="EMBL" id="KI669462">
    <property type="protein sequence ID" value="OCF57878.1"/>
    <property type="molecule type" value="Genomic_DNA"/>
</dbReference>
<gene>
    <name evidence="3" type="ORF">L486_03899</name>
</gene>
<dbReference type="Pfam" id="PF25534">
    <property type="entry name" value="DUF7918"/>
    <property type="match status" value="1"/>
</dbReference>
<organism evidence="3 4">
    <name type="scientific">Kwoniella mangroviensis CBS 10435</name>
    <dbReference type="NCBI Taxonomy" id="1331196"/>
    <lineage>
        <taxon>Eukaryota</taxon>
        <taxon>Fungi</taxon>
        <taxon>Dikarya</taxon>
        <taxon>Basidiomycota</taxon>
        <taxon>Agaricomycotina</taxon>
        <taxon>Tremellomycetes</taxon>
        <taxon>Tremellales</taxon>
        <taxon>Cryptococcaceae</taxon>
        <taxon>Kwoniella</taxon>
    </lineage>
</organism>
<sequence length="325" mass="36521">MFSSNGTLESWIEGKSTQKRFNEHCIEYKPSSDDTSAITSCFLETSSEPFVIRLKRSETLFPGDDFRAICEVDGKDIGFSIWRADRLEYDWKAVWERRDGQLYESSLTFDTLATTDDPSEVNISVRDLENIGTIVITLTRGTTKISRKGKGIELFNKVRGKAMENRGFLTSVTTIESEAEEEWQPVFYDFTPSGSGIPYHRFVFKYRPAGVLKYLGKIESDKGDNLKSGSRFYPYQMAKTPLPLPFSSDGETLSEGDRSGSESTRATNSVGPDSTSDKSKQETSGALVRLSSTYPSTGPKDAQSKACRYSFRPGRKRTFINEEEI</sequence>
<protein>
    <recommendedName>
        <fullName evidence="2">DUF7918 domain-containing protein</fullName>
    </recommendedName>
</protein>
<dbReference type="AlphaFoldDB" id="A0A1B9IQQ9"/>
<reference evidence="4" key="2">
    <citation type="submission" date="2013-12" db="EMBL/GenBank/DDBJ databases">
        <title>Evolution of pathogenesis and genome organization in the Tremellales.</title>
        <authorList>
            <person name="Cuomo C."/>
            <person name="Litvintseva A."/>
            <person name="Heitman J."/>
            <person name="Chen Y."/>
            <person name="Sun S."/>
            <person name="Springer D."/>
            <person name="Dromer F."/>
            <person name="Young S."/>
            <person name="Zeng Q."/>
            <person name="Chapman S."/>
            <person name="Gujja S."/>
            <person name="Saif S."/>
            <person name="Birren B."/>
        </authorList>
    </citation>
    <scope>NUCLEOTIDE SEQUENCE [LARGE SCALE GENOMIC DNA]</scope>
    <source>
        <strain evidence="4">CBS 10435</strain>
    </source>
</reference>
<proteinExistence type="predicted"/>
<evidence type="ECO:0000256" key="1">
    <source>
        <dbReference type="SAM" id="MobiDB-lite"/>
    </source>
</evidence>
<feature type="domain" description="DUF7918" evidence="2">
    <location>
        <begin position="40"/>
        <end position="219"/>
    </location>
</feature>
<feature type="region of interest" description="Disordered" evidence="1">
    <location>
        <begin position="243"/>
        <end position="325"/>
    </location>
</feature>
<name>A0A1B9IQQ9_9TREE</name>
<evidence type="ECO:0000313" key="3">
    <source>
        <dbReference type="EMBL" id="OCF57878.1"/>
    </source>
</evidence>
<feature type="compositionally biased region" description="Polar residues" evidence="1">
    <location>
        <begin position="261"/>
        <end position="274"/>
    </location>
</feature>
<keyword evidence="4" id="KW-1185">Reference proteome</keyword>
<accession>A0A1B9IQQ9</accession>
<evidence type="ECO:0000259" key="2">
    <source>
        <dbReference type="Pfam" id="PF25534"/>
    </source>
</evidence>
<dbReference type="InterPro" id="IPR057678">
    <property type="entry name" value="DUF7918"/>
</dbReference>
<evidence type="ECO:0000313" key="4">
    <source>
        <dbReference type="Proteomes" id="UP000092583"/>
    </source>
</evidence>
<dbReference type="Proteomes" id="UP000092583">
    <property type="component" value="Unassembled WGS sequence"/>
</dbReference>